<evidence type="ECO:0000313" key="3">
    <source>
        <dbReference type="Proteomes" id="UP000000492"/>
    </source>
</evidence>
<evidence type="ECO:0000313" key="2">
    <source>
        <dbReference type="EMBL" id="AEI10366.1"/>
    </source>
</evidence>
<dbReference type="InterPro" id="IPR005152">
    <property type="entry name" value="Lipase_secreted"/>
</dbReference>
<dbReference type="InterPro" id="IPR029058">
    <property type="entry name" value="AB_hydrolase_fold"/>
</dbReference>
<organism evidence="2 3">
    <name type="scientific">Corynebacterium resistens (strain DSM 45100 / JCM 12819 / GTC 2026 / SICGH 158)</name>
    <dbReference type="NCBI Taxonomy" id="662755"/>
    <lineage>
        <taxon>Bacteria</taxon>
        <taxon>Bacillati</taxon>
        <taxon>Actinomycetota</taxon>
        <taxon>Actinomycetes</taxon>
        <taxon>Mycobacteriales</taxon>
        <taxon>Corynebacteriaceae</taxon>
        <taxon>Corynebacterium</taxon>
    </lineage>
</organism>
<feature type="region of interest" description="Disordered" evidence="1">
    <location>
        <begin position="52"/>
        <end position="105"/>
    </location>
</feature>
<dbReference type="eggNOG" id="COG2267">
    <property type="taxonomic scope" value="Bacteria"/>
</dbReference>
<gene>
    <name evidence="2" type="ordered locus">CRES_2013</name>
</gene>
<dbReference type="PANTHER" id="PTHR34853">
    <property type="match status" value="1"/>
</dbReference>
<dbReference type="KEGG" id="crd:CRES_2013"/>
<dbReference type="HOGENOM" id="CLU_029538_3_0_11"/>
<keyword evidence="3" id="KW-1185">Reference proteome</keyword>
<accession>F8E394</accession>
<reference evidence="2 3" key="1">
    <citation type="journal article" date="2012" name="BMC Genomics">
        <title>Complete genome sequence, lifestyle, and multi-drug resistance of the human pathogen Corynebacterium resistens DSM 45100 isolated from blood samples of a leukemia patient.</title>
        <authorList>
            <person name="Schroder J."/>
            <person name="Maus I."/>
            <person name="Meyer K."/>
            <person name="Wordemann S."/>
            <person name="Blom J."/>
            <person name="Jaenicke S."/>
            <person name="Schneider J."/>
            <person name="Trost E."/>
            <person name="Tauch A."/>
        </authorList>
    </citation>
    <scope>NUCLEOTIDE SEQUENCE [LARGE SCALE GENOMIC DNA]</scope>
    <source>
        <strain evidence="3">DSM 45100 / JCM 12819 / CCUG 50093 / GTC 2026 / SICGH 158</strain>
    </source>
</reference>
<sequence>MGNISAFETSVASSASSVSHRGWRSAVMSLTTVAALSSGGAIVTAGPISAAPTTGASAPALTGTGSSSRGSSEALGSVADVTPRSAVKQGKPMREPAPYPTTPIDSGLVIGTLPATTGEPMNVTPLDSRVGLSGASKQYRFSYSTTNQHGKIATSTAAIFLPKGKMPAGGWPILAWAHGTVGLGDNCTPSMNPRSERDAAYLNHWLRQGYAIVASDYAGQGTSGLMSYLNGKSTAANVVDSVIAARKLSPTKGNLAKRWAAIGQSQGGGAALHVAQRATQASRAAGIDFRGTVATGAPAYIENIVLAGGPTFPPVVLPIGLNVYALYIMAAIADARPDLDVDQVLTPEGKKMVKWAETACYAQMADAVEGTNVARAFKKPVRSIPGIKQALTTHMATATTGYDKPVFVGHGLKDKDVPTPIGLALNSEMWLNQFIASPRNKRVVVRWYAADHGETVYASMKDSTPFLAGIMRP</sequence>
<dbReference type="Gene3D" id="1.10.260.130">
    <property type="match status" value="1"/>
</dbReference>
<protein>
    <recommendedName>
        <fullName evidence="4">Secretory lipase</fullName>
    </recommendedName>
</protein>
<dbReference type="Pfam" id="PF03583">
    <property type="entry name" value="LIP"/>
    <property type="match status" value="1"/>
</dbReference>
<dbReference type="PANTHER" id="PTHR34853:SF1">
    <property type="entry name" value="LIPASE 5"/>
    <property type="match status" value="1"/>
</dbReference>
<dbReference type="Gene3D" id="3.40.50.1820">
    <property type="entry name" value="alpha/beta hydrolase"/>
    <property type="match status" value="1"/>
</dbReference>
<proteinExistence type="predicted"/>
<feature type="compositionally biased region" description="Low complexity" evidence="1">
    <location>
        <begin position="52"/>
        <end position="77"/>
    </location>
</feature>
<dbReference type="PIRSF" id="PIRSF029171">
    <property type="entry name" value="Esterase_LipA"/>
    <property type="match status" value="1"/>
</dbReference>
<dbReference type="GO" id="GO:0016042">
    <property type="term" value="P:lipid catabolic process"/>
    <property type="evidence" value="ECO:0007669"/>
    <property type="project" value="InterPro"/>
</dbReference>
<dbReference type="STRING" id="662755.CRES_2013"/>
<evidence type="ECO:0000256" key="1">
    <source>
        <dbReference type="SAM" id="MobiDB-lite"/>
    </source>
</evidence>
<dbReference type="GO" id="GO:0004806">
    <property type="term" value="F:triacylglycerol lipase activity"/>
    <property type="evidence" value="ECO:0007669"/>
    <property type="project" value="InterPro"/>
</dbReference>
<dbReference type="Proteomes" id="UP000000492">
    <property type="component" value="Chromosome"/>
</dbReference>
<dbReference type="AlphaFoldDB" id="F8E394"/>
<evidence type="ECO:0008006" key="4">
    <source>
        <dbReference type="Google" id="ProtNLM"/>
    </source>
</evidence>
<dbReference type="EMBL" id="CP002857">
    <property type="protein sequence ID" value="AEI10366.1"/>
    <property type="molecule type" value="Genomic_DNA"/>
</dbReference>
<name>F8E394_CORRG</name>
<dbReference type="SUPFAM" id="SSF53474">
    <property type="entry name" value="alpha/beta-Hydrolases"/>
    <property type="match status" value="1"/>
</dbReference>